<dbReference type="AlphaFoldDB" id="A0A7X3FZS5"/>
<dbReference type="NCBIfam" id="NF038118">
    <property type="entry name" value="PEP_CTERM_CCXG"/>
    <property type="match status" value="1"/>
</dbReference>
<protein>
    <submittedName>
        <fullName evidence="2">PEP-CTERM sorting domain-containing protein</fullName>
    </submittedName>
</protein>
<proteinExistence type="predicted"/>
<keyword evidence="1" id="KW-0732">Signal</keyword>
<name>A0A7X3FZS5_9BURK</name>
<dbReference type="InterPro" id="IPR013424">
    <property type="entry name" value="Ice-binding_C"/>
</dbReference>
<dbReference type="EMBL" id="WSES01000004">
    <property type="protein sequence ID" value="MVW60982.1"/>
    <property type="molecule type" value="Genomic_DNA"/>
</dbReference>
<comment type="caution">
    <text evidence="2">The sequence shown here is derived from an EMBL/GenBank/DDBJ whole genome shotgun (WGS) entry which is preliminary data.</text>
</comment>
<gene>
    <name evidence="2" type="ORF">GPY61_13690</name>
</gene>
<dbReference type="RefSeq" id="WP_160409180.1">
    <property type="nucleotide sequence ID" value="NZ_WSES01000004.1"/>
</dbReference>
<keyword evidence="3" id="KW-1185">Reference proteome</keyword>
<feature type="chain" id="PRO_5031423790" evidence="1">
    <location>
        <begin position="22"/>
        <end position="215"/>
    </location>
</feature>
<organism evidence="2 3">
    <name type="scientific">Massilia cellulosiltytica</name>
    <dbReference type="NCBI Taxonomy" id="2683234"/>
    <lineage>
        <taxon>Bacteria</taxon>
        <taxon>Pseudomonadati</taxon>
        <taxon>Pseudomonadota</taxon>
        <taxon>Betaproteobacteria</taxon>
        <taxon>Burkholderiales</taxon>
        <taxon>Oxalobacteraceae</taxon>
        <taxon>Telluria group</taxon>
        <taxon>Massilia</taxon>
    </lineage>
</organism>
<evidence type="ECO:0000256" key="1">
    <source>
        <dbReference type="SAM" id="SignalP"/>
    </source>
</evidence>
<sequence length="215" mass="22171">MNARSRLALALFASVALDANASVITVQVATTSPAAQANAAAYKLAVDAAITDPAAYKGSKSVAVYDNLSVKNYFGGISNYAFESTIDFGVTAAQAGMWNFRTGVDFGFGGALFVDGVALGYNTHDMWWANSYGAGNGSLQGALNLAAGNHVLKIYGIEGCCDGGMQAQFKAANAAAYATFASTDQLNAVPEPVGIATFGLGAGAIAFIRRRRKQA</sequence>
<dbReference type="NCBIfam" id="TIGR02595">
    <property type="entry name" value="PEP_CTERM"/>
    <property type="match status" value="1"/>
</dbReference>
<evidence type="ECO:0000313" key="3">
    <source>
        <dbReference type="Proteomes" id="UP000443353"/>
    </source>
</evidence>
<accession>A0A7X3FZS5</accession>
<dbReference type="Proteomes" id="UP000443353">
    <property type="component" value="Unassembled WGS sequence"/>
</dbReference>
<reference evidence="2 3" key="1">
    <citation type="submission" date="2019-12" db="EMBL/GenBank/DDBJ databases">
        <authorList>
            <person name="Li C."/>
            <person name="Zhao J."/>
        </authorList>
    </citation>
    <scope>NUCLEOTIDE SEQUENCE [LARGE SCALE GENOMIC DNA]</scope>
    <source>
        <strain evidence="2 3">NEAU-DD11</strain>
    </source>
</reference>
<feature type="signal peptide" evidence="1">
    <location>
        <begin position="1"/>
        <end position="21"/>
    </location>
</feature>
<evidence type="ECO:0000313" key="2">
    <source>
        <dbReference type="EMBL" id="MVW60982.1"/>
    </source>
</evidence>